<organism evidence="2">
    <name type="scientific">uncultured Caudovirales phage</name>
    <dbReference type="NCBI Taxonomy" id="2100421"/>
    <lineage>
        <taxon>Viruses</taxon>
        <taxon>Duplodnaviria</taxon>
        <taxon>Heunggongvirae</taxon>
        <taxon>Uroviricota</taxon>
        <taxon>Caudoviricetes</taxon>
        <taxon>Peduoviridae</taxon>
        <taxon>Maltschvirus</taxon>
        <taxon>Maltschvirus maltsch</taxon>
    </lineage>
</organism>
<name>A0A6J5MW29_9CAUD</name>
<protein>
    <submittedName>
        <fullName evidence="2">Uncharacterized protein</fullName>
    </submittedName>
</protein>
<reference evidence="2" key="1">
    <citation type="submission" date="2020-04" db="EMBL/GenBank/DDBJ databases">
        <authorList>
            <person name="Chiriac C."/>
            <person name="Salcher M."/>
            <person name="Ghai R."/>
            <person name="Kavagutti S V."/>
        </authorList>
    </citation>
    <scope>NUCLEOTIDE SEQUENCE</scope>
</reference>
<evidence type="ECO:0000313" key="2">
    <source>
        <dbReference type="EMBL" id="CAB4149193.1"/>
    </source>
</evidence>
<accession>A0A6J5MW29</accession>
<gene>
    <name evidence="2" type="ORF">UFOVP536_52</name>
</gene>
<keyword evidence="1" id="KW-1133">Transmembrane helix</keyword>
<keyword evidence="1" id="KW-0812">Transmembrane</keyword>
<proteinExistence type="predicted"/>
<dbReference type="EMBL" id="LR796499">
    <property type="protein sequence ID" value="CAB4149193.1"/>
    <property type="molecule type" value="Genomic_DNA"/>
</dbReference>
<evidence type="ECO:0000256" key="1">
    <source>
        <dbReference type="SAM" id="Phobius"/>
    </source>
</evidence>
<feature type="transmembrane region" description="Helical" evidence="1">
    <location>
        <begin position="15"/>
        <end position="37"/>
    </location>
</feature>
<sequence length="65" mass="7264">MMLLCNISQLILVDVIAWVVAVVVLLTPTFLIVAFIVNDKGGATIPQSKPADTDFSEENYWRGYY</sequence>
<keyword evidence="1" id="KW-0472">Membrane</keyword>